<evidence type="ECO:0000313" key="4">
    <source>
        <dbReference type="Proteomes" id="UP000053611"/>
    </source>
</evidence>
<dbReference type="RefSeq" id="XP_018282962.1">
    <property type="nucleotide sequence ID" value="XM_018425055.1"/>
</dbReference>
<reference evidence="3 4" key="1">
    <citation type="submission" date="2015-03" db="EMBL/GenBank/DDBJ databases">
        <title>Genomics and transcriptomics of the oil-accumulating basidiomycete yeast T. oleaginosus allow insights into substrate utilization and the diverse evolutionary trajectories of mating systems in fungi.</title>
        <authorList>
            <consortium name="DOE Joint Genome Institute"/>
            <person name="Kourist R."/>
            <person name="Kracht O."/>
            <person name="Bracharz F."/>
            <person name="Lipzen A."/>
            <person name="Nolan M."/>
            <person name="Ohm R."/>
            <person name="Grigoriev I."/>
            <person name="Sun S."/>
            <person name="Heitman J."/>
            <person name="Bruck T."/>
            <person name="Nowrousian M."/>
        </authorList>
    </citation>
    <scope>NUCLEOTIDE SEQUENCE [LARGE SCALE GENOMIC DNA]</scope>
    <source>
        <strain evidence="3 4">IBC0246</strain>
    </source>
</reference>
<gene>
    <name evidence="3" type="ORF">CC85DRAFT_298665</name>
</gene>
<evidence type="ECO:0000256" key="1">
    <source>
        <dbReference type="SAM" id="MobiDB-lite"/>
    </source>
</evidence>
<sequence>MLDICSLSTPALAAFLLLPSILGIGTVASASRGNLAALQAAPLAAGSLAGLLILRQPDIKLILAIGALAAIPFLLALFSHQPTTFSLANGHTSRKDKPASLNTLDRFSPASPNTRTSTTPTTVPCTPAGSDSGDVFRSTYLDKVTVSLSQCSRAPTRSPPPLAMLNGALAPFPVTPVTVVSSASTRASSTHENALAEAQAAPLLPAPTFEEEFARYVARTAARCRPEEPPVSFGSWPKEWPVYWEGAGLARKGCW</sequence>
<feature type="transmembrane region" description="Helical" evidence="2">
    <location>
        <begin position="61"/>
        <end position="79"/>
    </location>
</feature>
<dbReference type="GeneID" id="28985658"/>
<dbReference type="AlphaFoldDB" id="A0A0J0XZM5"/>
<protein>
    <submittedName>
        <fullName evidence="3">Uncharacterized protein</fullName>
    </submittedName>
</protein>
<keyword evidence="2" id="KW-0472">Membrane</keyword>
<keyword evidence="2" id="KW-0812">Transmembrane</keyword>
<evidence type="ECO:0000313" key="3">
    <source>
        <dbReference type="EMBL" id="KLT46471.1"/>
    </source>
</evidence>
<feature type="compositionally biased region" description="Low complexity" evidence="1">
    <location>
        <begin position="108"/>
        <end position="127"/>
    </location>
</feature>
<feature type="region of interest" description="Disordered" evidence="1">
    <location>
        <begin position="88"/>
        <end position="129"/>
    </location>
</feature>
<proteinExistence type="predicted"/>
<keyword evidence="4" id="KW-1185">Reference proteome</keyword>
<feature type="transmembrane region" description="Helical" evidence="2">
    <location>
        <begin position="33"/>
        <end position="54"/>
    </location>
</feature>
<accession>A0A0J0XZM5</accession>
<name>A0A0J0XZM5_9TREE</name>
<evidence type="ECO:0000256" key="2">
    <source>
        <dbReference type="SAM" id="Phobius"/>
    </source>
</evidence>
<organism evidence="3 4">
    <name type="scientific">Cutaneotrichosporon oleaginosum</name>
    <dbReference type="NCBI Taxonomy" id="879819"/>
    <lineage>
        <taxon>Eukaryota</taxon>
        <taxon>Fungi</taxon>
        <taxon>Dikarya</taxon>
        <taxon>Basidiomycota</taxon>
        <taxon>Agaricomycotina</taxon>
        <taxon>Tremellomycetes</taxon>
        <taxon>Trichosporonales</taxon>
        <taxon>Trichosporonaceae</taxon>
        <taxon>Cutaneotrichosporon</taxon>
    </lineage>
</organism>
<keyword evidence="2" id="KW-1133">Transmembrane helix</keyword>
<dbReference type="Proteomes" id="UP000053611">
    <property type="component" value="Unassembled WGS sequence"/>
</dbReference>
<dbReference type="EMBL" id="KQ087177">
    <property type="protein sequence ID" value="KLT46471.1"/>
    <property type="molecule type" value="Genomic_DNA"/>
</dbReference>